<keyword evidence="13" id="KW-1185">Reference proteome</keyword>
<evidence type="ECO:0000256" key="7">
    <source>
        <dbReference type="ARBA" id="ARBA00022824"/>
    </source>
</evidence>
<dbReference type="EMBL" id="LAYC01000001">
    <property type="protein sequence ID" value="KYK61797.1"/>
    <property type="molecule type" value="Genomic_DNA"/>
</dbReference>
<evidence type="ECO:0000256" key="2">
    <source>
        <dbReference type="ARBA" id="ARBA00004687"/>
    </source>
</evidence>
<accession>A0A151GXG8</accession>
<evidence type="ECO:0000256" key="10">
    <source>
        <dbReference type="ARBA" id="ARBA00023180"/>
    </source>
</evidence>
<dbReference type="RefSeq" id="XP_040661149.1">
    <property type="nucleotide sequence ID" value="XM_040800266.1"/>
</dbReference>
<proteinExistence type="inferred from homology"/>
<evidence type="ECO:0000256" key="3">
    <source>
        <dbReference type="ARBA" id="ARBA00010345"/>
    </source>
</evidence>
<evidence type="ECO:0000256" key="1">
    <source>
        <dbReference type="ARBA" id="ARBA00004643"/>
    </source>
</evidence>
<dbReference type="InParanoid" id="A0A151GXG8"/>
<dbReference type="GO" id="GO:0000030">
    <property type="term" value="F:mannosyltransferase activity"/>
    <property type="evidence" value="ECO:0007669"/>
    <property type="project" value="TreeGrafter"/>
</dbReference>
<organism evidence="12 13">
    <name type="scientific">Drechmeria coniospora</name>
    <name type="common">Nematophagous fungus</name>
    <name type="synonym">Meria coniospora</name>
    <dbReference type="NCBI Taxonomy" id="98403"/>
    <lineage>
        <taxon>Eukaryota</taxon>
        <taxon>Fungi</taxon>
        <taxon>Dikarya</taxon>
        <taxon>Ascomycota</taxon>
        <taxon>Pezizomycotina</taxon>
        <taxon>Sordariomycetes</taxon>
        <taxon>Hypocreomycetidae</taxon>
        <taxon>Hypocreales</taxon>
        <taxon>Ophiocordycipitaceae</taxon>
        <taxon>Drechmeria</taxon>
    </lineage>
</organism>
<keyword evidence="10" id="KW-0325">Glycoprotein</keyword>
<evidence type="ECO:0000256" key="11">
    <source>
        <dbReference type="RuleBase" id="RU366056"/>
    </source>
</evidence>
<keyword evidence="6 11" id="KW-0812">Transmembrane</keyword>
<gene>
    <name evidence="12" type="ORF">DCS_02941</name>
</gene>
<keyword evidence="5 11" id="KW-0337">GPI-anchor biosynthesis</keyword>
<dbReference type="GO" id="GO:0006506">
    <property type="term" value="P:GPI anchor biosynthetic process"/>
    <property type="evidence" value="ECO:0007669"/>
    <property type="project" value="UniProtKB-UniPathway"/>
</dbReference>
<dbReference type="InterPro" id="IPR013233">
    <property type="entry name" value="PIG-X/PBN1"/>
</dbReference>
<keyword evidence="8 11" id="KW-1133">Transmembrane helix</keyword>
<dbReference type="GO" id="GO:0005789">
    <property type="term" value="C:endoplasmic reticulum membrane"/>
    <property type="evidence" value="ECO:0007669"/>
    <property type="project" value="UniProtKB-SubCell"/>
</dbReference>
<sequence>MRERVTFVQGPGADFDPTALSIKDSGLQGPNLEASRQDRLTFELDELPQGLAGLLKGYRELHLKWTSPLNYDTVDPFSSRTSPGLHVFCTPSTRAAHDPLVQSSSPACRHTDGTQRAALLTLADARRTGLHADPQSLYFFQQLEDLSALVSDSDKHRLCPKTDSLCQKRLRALSTAATVDLSYGVASGTIKISAFWPLKERAVDVSRLSKQRTEVGIFAKDAPPNIEPHELGVSGLLAVLGEQTEPSPALFSYPSRHRRSDASFSSQFLTPAGLHPTLQLRISSNKPPVPDAECALHAYFTFPKFIFADRYQYEDKLFLASKNLTASRYASLPVDLEAPAYTTNTWGSTVLLELAPPVSDEGSAWTAEMPLHLRYLEPSASGYVPIEVPYPAVFWACDSGTDADFSTNPFDRMQLGYDELFDSQAMFWHLTPRPESGNRIMSPMAVPVLKTAGEDWVGIGTALAVGLGFAWVLWKLVGVYVAGGYRAKPATTSRDKKDK</sequence>
<comment type="similarity">
    <text evidence="3 11">Belongs to the PIGX family.</text>
</comment>
<evidence type="ECO:0000313" key="13">
    <source>
        <dbReference type="Proteomes" id="UP000076580"/>
    </source>
</evidence>
<evidence type="ECO:0000313" key="12">
    <source>
        <dbReference type="EMBL" id="KYK61797.1"/>
    </source>
</evidence>
<dbReference type="PANTHER" id="PTHR28533:SF1">
    <property type="entry name" value="PROTEIN PBN1"/>
    <property type="match status" value="1"/>
</dbReference>
<dbReference type="SMART" id="SM00780">
    <property type="entry name" value="PIG-X"/>
    <property type="match status" value="1"/>
</dbReference>
<dbReference type="Pfam" id="PF08320">
    <property type="entry name" value="PIG-X"/>
    <property type="match status" value="1"/>
</dbReference>
<reference evidence="12 13" key="1">
    <citation type="journal article" date="2016" name="Sci. Rep.">
        <title>Insights into Adaptations to a Near-Obligate Nematode Endoparasitic Lifestyle from the Finished Genome of Drechmeria coniospora.</title>
        <authorList>
            <person name="Zhang L."/>
            <person name="Zhou Z."/>
            <person name="Guo Q."/>
            <person name="Fokkens L."/>
            <person name="Miskei M."/>
            <person name="Pocsi I."/>
            <person name="Zhang W."/>
            <person name="Chen M."/>
            <person name="Wang L."/>
            <person name="Sun Y."/>
            <person name="Donzelli B.G."/>
            <person name="Gibson D.M."/>
            <person name="Nelson D.R."/>
            <person name="Luo J.G."/>
            <person name="Rep M."/>
            <person name="Liu H."/>
            <person name="Yang S."/>
            <person name="Wang J."/>
            <person name="Krasnoff S.B."/>
            <person name="Xu Y."/>
            <person name="Molnar I."/>
            <person name="Lin M."/>
        </authorList>
    </citation>
    <scope>NUCLEOTIDE SEQUENCE [LARGE SCALE GENOMIC DNA]</scope>
    <source>
        <strain evidence="12 13">ARSEF 6962</strain>
    </source>
</reference>
<comment type="subcellular location">
    <subcellularLocation>
        <location evidence="11">Endoplasmic reticulum membrane</location>
        <topology evidence="11">Single-pass membrane protein</topology>
    </subcellularLocation>
    <subcellularLocation>
        <location evidence="1">Endoplasmic reticulum membrane</location>
        <topology evidence="1">Single-pass type III membrane protein</topology>
    </subcellularLocation>
</comment>
<evidence type="ECO:0000256" key="6">
    <source>
        <dbReference type="ARBA" id="ARBA00022692"/>
    </source>
</evidence>
<keyword evidence="7 11" id="KW-0256">Endoplasmic reticulum</keyword>
<keyword evidence="9 11" id="KW-0472">Membrane</keyword>
<feature type="transmembrane region" description="Helical" evidence="11">
    <location>
        <begin position="456"/>
        <end position="477"/>
    </location>
</feature>
<evidence type="ECO:0000256" key="8">
    <source>
        <dbReference type="ARBA" id="ARBA00022989"/>
    </source>
</evidence>
<dbReference type="PANTHER" id="PTHR28533">
    <property type="entry name" value="PROTEIN PBN1"/>
    <property type="match status" value="1"/>
</dbReference>
<evidence type="ECO:0000256" key="4">
    <source>
        <dbReference type="ARBA" id="ARBA00020410"/>
    </source>
</evidence>
<dbReference type="UniPathway" id="UPA00196"/>
<dbReference type="GeneID" id="63715584"/>
<dbReference type="Proteomes" id="UP000076580">
    <property type="component" value="Chromosome 01"/>
</dbReference>
<protein>
    <recommendedName>
        <fullName evidence="4 11">Protein PBN1</fullName>
    </recommendedName>
</protein>
<comment type="pathway">
    <text evidence="2 11">Glycolipid biosynthesis; glycosylphosphatidylinositol-anchor biosynthesis.</text>
</comment>
<dbReference type="InterPro" id="IPR042322">
    <property type="entry name" value="Pbn1"/>
</dbReference>
<dbReference type="FunCoup" id="A0A151GXG8">
    <property type="interactions" value="35"/>
</dbReference>
<evidence type="ECO:0000256" key="5">
    <source>
        <dbReference type="ARBA" id="ARBA00022502"/>
    </source>
</evidence>
<comment type="function">
    <text evidence="11">Required for proper folding and/or the stability of a subset of proteins in the endoplasmic reticulum. Component of glycosylphosphatidylinositol-mannosyltransferase 1 which transfers the first of the 4 mannoses in the GPI-anchor precursors during GPI-anchor biosynthesis. Probably acts by stabilizing the mannosyltransferase GPI14.</text>
</comment>
<comment type="caution">
    <text evidence="12">The sequence shown here is derived from an EMBL/GenBank/DDBJ whole genome shotgun (WGS) entry which is preliminary data.</text>
</comment>
<dbReference type="STRING" id="98403.A0A151GXG8"/>
<evidence type="ECO:0000256" key="9">
    <source>
        <dbReference type="ARBA" id="ARBA00023136"/>
    </source>
</evidence>
<dbReference type="AlphaFoldDB" id="A0A151GXG8"/>
<name>A0A151GXG8_DRECN</name>
<dbReference type="GO" id="GO:1990529">
    <property type="term" value="C:glycosylphosphatidylinositol-mannosyltransferase I complex"/>
    <property type="evidence" value="ECO:0007669"/>
    <property type="project" value="TreeGrafter"/>
</dbReference>